<keyword evidence="9" id="KW-0458">Lysosome</keyword>
<keyword evidence="3" id="KW-0813">Transport</keyword>
<dbReference type="Proteomes" id="UP000783686">
    <property type="component" value="Unassembled WGS sequence"/>
</dbReference>
<evidence type="ECO:0000256" key="7">
    <source>
        <dbReference type="ARBA" id="ARBA00022989"/>
    </source>
</evidence>
<evidence type="ECO:0008006" key="14">
    <source>
        <dbReference type="Google" id="ProtNLM"/>
    </source>
</evidence>
<dbReference type="FunFam" id="1.20.1280.290:FF:000016">
    <property type="entry name" value="Cystinosin homolog"/>
    <property type="match status" value="1"/>
</dbReference>
<dbReference type="SMART" id="SM00679">
    <property type="entry name" value="CTNS"/>
    <property type="match status" value="2"/>
</dbReference>
<evidence type="ECO:0000256" key="1">
    <source>
        <dbReference type="ARBA" id="ARBA00004155"/>
    </source>
</evidence>
<comment type="subcellular location">
    <subcellularLocation>
        <location evidence="1">Lysosome membrane</location>
        <topology evidence="1">Multi-pass membrane protein</topology>
    </subcellularLocation>
</comment>
<dbReference type="OrthoDB" id="75720at2759"/>
<keyword evidence="8 11" id="KW-0472">Membrane</keyword>
<keyword evidence="6" id="KW-0769">Symport</keyword>
<dbReference type="Proteomes" id="UP000614601">
    <property type="component" value="Unassembled WGS sequence"/>
</dbReference>
<keyword evidence="5" id="KW-0677">Repeat</keyword>
<feature type="transmembrane region" description="Helical" evidence="11">
    <location>
        <begin position="165"/>
        <end position="187"/>
    </location>
</feature>
<accession>A0A811K9G3</accession>
<evidence type="ECO:0000256" key="4">
    <source>
        <dbReference type="ARBA" id="ARBA00022692"/>
    </source>
</evidence>
<dbReference type="Pfam" id="PF04193">
    <property type="entry name" value="PQ-loop"/>
    <property type="match status" value="2"/>
</dbReference>
<reference evidence="12" key="1">
    <citation type="submission" date="2020-09" db="EMBL/GenBank/DDBJ databases">
        <authorList>
            <person name="Kikuchi T."/>
        </authorList>
    </citation>
    <scope>NUCLEOTIDE SEQUENCE</scope>
    <source>
        <strain evidence="12">SH1</strain>
    </source>
</reference>
<dbReference type="Gene3D" id="1.20.1280.290">
    <property type="match status" value="2"/>
</dbReference>
<dbReference type="GO" id="GO:0015184">
    <property type="term" value="F:L-cystine transmembrane transporter activity"/>
    <property type="evidence" value="ECO:0007669"/>
    <property type="project" value="TreeGrafter"/>
</dbReference>
<dbReference type="EMBL" id="CAJFDH010000002">
    <property type="protein sequence ID" value="CAD5211933.1"/>
    <property type="molecule type" value="Genomic_DNA"/>
</dbReference>
<evidence type="ECO:0000256" key="5">
    <source>
        <dbReference type="ARBA" id="ARBA00022737"/>
    </source>
</evidence>
<keyword evidence="7 11" id="KW-1133">Transmembrane helix</keyword>
<feature type="transmembrane region" description="Helical" evidence="11">
    <location>
        <begin position="277"/>
        <end position="300"/>
    </location>
</feature>
<evidence type="ECO:0000256" key="10">
    <source>
        <dbReference type="ARBA" id="ARBA00048473"/>
    </source>
</evidence>
<feature type="transmembrane region" description="Helical" evidence="11">
    <location>
        <begin position="250"/>
        <end position="270"/>
    </location>
</feature>
<name>A0A811K9G3_9BILA</name>
<dbReference type="PANTHER" id="PTHR13131:SF5">
    <property type="entry name" value="CYSTINOSIN"/>
    <property type="match status" value="1"/>
</dbReference>
<proteinExistence type="inferred from homology"/>
<dbReference type="NCBIfam" id="TIGR00951">
    <property type="entry name" value="2A43"/>
    <property type="match status" value="1"/>
</dbReference>
<evidence type="ECO:0000256" key="9">
    <source>
        <dbReference type="ARBA" id="ARBA00023228"/>
    </source>
</evidence>
<comment type="catalytic activity">
    <reaction evidence="10">
        <text>L-cystine(out) + H(+)(out) = L-cystine(in) + H(+)(in)</text>
        <dbReference type="Rhea" id="RHEA:66172"/>
        <dbReference type="ChEBI" id="CHEBI:15378"/>
        <dbReference type="ChEBI" id="CHEBI:35491"/>
    </reaction>
    <physiologicalReaction direction="left-to-right" evidence="10">
        <dbReference type="Rhea" id="RHEA:66173"/>
    </physiologicalReaction>
</comment>
<keyword evidence="4 11" id="KW-0812">Transmembrane</keyword>
<evidence type="ECO:0000313" key="13">
    <source>
        <dbReference type="Proteomes" id="UP000614601"/>
    </source>
</evidence>
<gene>
    <name evidence="12" type="ORF">BOKJ2_LOCUS3949</name>
</gene>
<comment type="caution">
    <text evidence="12">The sequence shown here is derived from an EMBL/GenBank/DDBJ whole genome shotgun (WGS) entry which is preliminary data.</text>
</comment>
<dbReference type="InterPro" id="IPR006603">
    <property type="entry name" value="PQ-loop_rpt"/>
</dbReference>
<dbReference type="InterPro" id="IPR005282">
    <property type="entry name" value="LC_transporter"/>
</dbReference>
<feature type="transmembrane region" description="Helical" evidence="11">
    <location>
        <begin position="207"/>
        <end position="226"/>
    </location>
</feature>
<dbReference type="AlphaFoldDB" id="A0A811K9G3"/>
<protein>
    <recommendedName>
        <fullName evidence="14">Cystinosin homolog</fullName>
    </recommendedName>
</protein>
<evidence type="ECO:0000256" key="2">
    <source>
        <dbReference type="ARBA" id="ARBA00006855"/>
    </source>
</evidence>
<comment type="similarity">
    <text evidence="2">Belongs to the cystinosin family.</text>
</comment>
<evidence type="ECO:0000256" key="3">
    <source>
        <dbReference type="ARBA" id="ARBA00022448"/>
    </source>
</evidence>
<dbReference type="GO" id="GO:0005765">
    <property type="term" value="C:lysosomal membrane"/>
    <property type="evidence" value="ECO:0007669"/>
    <property type="project" value="UniProtKB-SubCell"/>
</dbReference>
<keyword evidence="13" id="KW-1185">Reference proteome</keyword>
<sequence length="426" mass="48058">MEPGNEEGTSFIARPGRVSKSNGIVGLIERELTMPRVIVSLLLTILLSVYATEVARSVRIHDPDLVTSPESLELVIKETKQITLTLNKSITDTLLITFKPKPYYTLSQESFNISSANNVMHLNVTGDFVASKTFVELASCKTQNGEDCPVNATKVFTSVTIMYSYVMKFLIMATGWIYFVAWSVSFYPQIWLNFRRKSVEGLNFDFLYLNIIGFTCYSIYNVFMFFDEEVQELYELEKPRSVIPVFPNDVVFALHALVACIITGLQCFIYERGQQRISYICWGWSSTLIAISLGCLGASLFKAINWLQFINYLSYIKLAVTASKYLPQAILNFKRKSTVGWSIGNILLDFTGGSMDILQMILQAVNTDDWSGFTGNKVKFGLGIVSMGFDVLFIIQHYCLYRHTESFDLKPTKPSVVTVNTVEVIA</sequence>
<dbReference type="PANTHER" id="PTHR13131">
    <property type="entry name" value="CYSTINOSIN"/>
    <property type="match status" value="1"/>
</dbReference>
<dbReference type="EMBL" id="CAJFCW020000002">
    <property type="protein sequence ID" value="CAG9094727.1"/>
    <property type="molecule type" value="Genomic_DNA"/>
</dbReference>
<evidence type="ECO:0000256" key="6">
    <source>
        <dbReference type="ARBA" id="ARBA00022847"/>
    </source>
</evidence>
<evidence type="ECO:0000313" key="12">
    <source>
        <dbReference type="EMBL" id="CAD5211933.1"/>
    </source>
</evidence>
<evidence type="ECO:0000256" key="8">
    <source>
        <dbReference type="ARBA" id="ARBA00023136"/>
    </source>
</evidence>
<organism evidence="12 13">
    <name type="scientific">Bursaphelenchus okinawaensis</name>
    <dbReference type="NCBI Taxonomy" id="465554"/>
    <lineage>
        <taxon>Eukaryota</taxon>
        <taxon>Metazoa</taxon>
        <taxon>Ecdysozoa</taxon>
        <taxon>Nematoda</taxon>
        <taxon>Chromadorea</taxon>
        <taxon>Rhabditida</taxon>
        <taxon>Tylenchina</taxon>
        <taxon>Tylenchomorpha</taxon>
        <taxon>Aphelenchoidea</taxon>
        <taxon>Aphelenchoididae</taxon>
        <taxon>Bursaphelenchus</taxon>
    </lineage>
</organism>
<dbReference type="GO" id="GO:0015293">
    <property type="term" value="F:symporter activity"/>
    <property type="evidence" value="ECO:0007669"/>
    <property type="project" value="UniProtKB-KW"/>
</dbReference>
<evidence type="ECO:0000256" key="11">
    <source>
        <dbReference type="SAM" id="Phobius"/>
    </source>
</evidence>